<evidence type="ECO:0000313" key="2">
    <source>
        <dbReference type="Proteomes" id="UP000829401"/>
    </source>
</evidence>
<accession>T0DDE5</accession>
<dbReference type="STRING" id="1356854.N007_05350"/>
<proteinExistence type="predicted"/>
<gene>
    <name evidence="1" type="ORF">K1I37_15100</name>
</gene>
<protein>
    <submittedName>
        <fullName evidence="1">Uncharacterized protein</fullName>
    </submittedName>
</protein>
<name>T0DDE5_ALIAG</name>
<reference evidence="2" key="1">
    <citation type="journal article" date="2022" name="G3 (Bethesda)">
        <title>Unveiling the complete genome sequence of Alicyclobacillus acidoterrestris DSM 3922T, a taint-producing strain.</title>
        <authorList>
            <person name="Leonardo I.C."/>
            <person name="Barreto Crespo M.T."/>
            <person name="Gaspar F.B."/>
        </authorList>
    </citation>
    <scope>NUCLEOTIDE SEQUENCE [LARGE SCALE GENOMIC DNA]</scope>
    <source>
        <strain evidence="2">DSM 3922</strain>
    </source>
</reference>
<dbReference type="EMBL" id="CP080467">
    <property type="protein sequence ID" value="UNO48000.1"/>
    <property type="molecule type" value="Genomic_DNA"/>
</dbReference>
<dbReference type="Proteomes" id="UP000829401">
    <property type="component" value="Chromosome"/>
</dbReference>
<evidence type="ECO:0000313" key="1">
    <source>
        <dbReference type="EMBL" id="UNO48000.1"/>
    </source>
</evidence>
<dbReference type="KEGG" id="aaco:K1I37_15100"/>
<organism evidence="1 2">
    <name type="scientific">Alicyclobacillus acidoterrestris (strain ATCC 49025 / DSM 3922 / CIP 106132 / NCIMB 13137 / GD3B)</name>
    <dbReference type="NCBI Taxonomy" id="1356854"/>
    <lineage>
        <taxon>Bacteria</taxon>
        <taxon>Bacillati</taxon>
        <taxon>Bacillota</taxon>
        <taxon>Bacilli</taxon>
        <taxon>Bacillales</taxon>
        <taxon>Alicyclobacillaceae</taxon>
        <taxon>Alicyclobacillus</taxon>
    </lineage>
</organism>
<sequence length="69" mass="7799">MKINKETLAQYIQAGGNITELAQDMTNKIAPLMAEKFPMLDAMTIGQMAKEYVKTLFIEITYNGLTLER</sequence>
<dbReference type="RefSeq" id="WP_021296113.1">
    <property type="nucleotide sequence ID" value="NZ_AURB01000124.1"/>
</dbReference>
<dbReference type="AlphaFoldDB" id="T0DDE5"/>
<accession>A0A9E6ZEI6</accession>
<keyword evidence="2" id="KW-1185">Reference proteome</keyword>